<protein>
    <submittedName>
        <fullName evidence="1">Uncharacterized protein</fullName>
    </submittedName>
</protein>
<proteinExistence type="predicted"/>
<gene>
    <name evidence="1" type="ORF">CLUP02_16848</name>
</gene>
<dbReference type="AlphaFoldDB" id="A0A9Q8WPX0"/>
<dbReference type="Proteomes" id="UP000830671">
    <property type="component" value="Chromosome 9"/>
</dbReference>
<dbReference type="GeneID" id="73350776"/>
<dbReference type="RefSeq" id="XP_049152913.1">
    <property type="nucleotide sequence ID" value="XM_049295766.1"/>
</dbReference>
<evidence type="ECO:0000313" key="2">
    <source>
        <dbReference type="Proteomes" id="UP000830671"/>
    </source>
</evidence>
<evidence type="ECO:0000313" key="1">
    <source>
        <dbReference type="EMBL" id="UQC91314.1"/>
    </source>
</evidence>
<dbReference type="KEGG" id="clup:CLUP02_16848"/>
<name>A0A9Q8WPX0_9PEZI</name>
<organism evidence="1 2">
    <name type="scientific">Colletotrichum lupini</name>
    <dbReference type="NCBI Taxonomy" id="145971"/>
    <lineage>
        <taxon>Eukaryota</taxon>
        <taxon>Fungi</taxon>
        <taxon>Dikarya</taxon>
        <taxon>Ascomycota</taxon>
        <taxon>Pezizomycotina</taxon>
        <taxon>Sordariomycetes</taxon>
        <taxon>Hypocreomycetidae</taxon>
        <taxon>Glomerellales</taxon>
        <taxon>Glomerellaceae</taxon>
        <taxon>Colletotrichum</taxon>
        <taxon>Colletotrichum acutatum species complex</taxon>
    </lineage>
</organism>
<keyword evidence="2" id="KW-1185">Reference proteome</keyword>
<reference evidence="1" key="1">
    <citation type="journal article" date="2021" name="Mol. Plant Microbe Interact.">
        <title>Complete Genome Sequence of the Plant-Pathogenic Fungus Colletotrichum lupini.</title>
        <authorList>
            <person name="Baroncelli R."/>
            <person name="Pensec F."/>
            <person name="Da Lio D."/>
            <person name="Boufleur T."/>
            <person name="Vicente I."/>
            <person name="Sarrocco S."/>
            <person name="Picot A."/>
            <person name="Baraldi E."/>
            <person name="Sukno S."/>
            <person name="Thon M."/>
            <person name="Le Floch G."/>
        </authorList>
    </citation>
    <scope>NUCLEOTIDE SEQUENCE</scope>
    <source>
        <strain evidence="1">IMI 504893</strain>
    </source>
</reference>
<dbReference type="EMBL" id="CP019481">
    <property type="protein sequence ID" value="UQC91314.1"/>
    <property type="molecule type" value="Genomic_DNA"/>
</dbReference>
<accession>A0A9Q8WPX0</accession>
<sequence length="184" mass="20544">MMNEDKQQVSTPLDKIIHICQDKYLGNSSAIPSRSHPQPYPCTNRPGFSSLAVPSVHWARSPHPPFQPSFPYCRMTVFPFFHTLVPFPTPHSGKTRRRSQPLPFHLSGLASAAARSQVGRAETTGTEKPLTQEAAGRWDYIRLAGATWALSSWRDPEEDCQGEEHAGETRGVGRFWVRVFAMAG</sequence>